<reference evidence="1 2" key="1">
    <citation type="submission" date="2015-12" db="EMBL/GenBank/DDBJ databases">
        <title>Draft genome sequence of Moniliophthora roreri, the causal agent of frosty pod rot of cacao.</title>
        <authorList>
            <person name="Aime M.C."/>
            <person name="Diaz-Valderrama J.R."/>
            <person name="Kijpornyongpan T."/>
            <person name="Phillips-Mora W."/>
        </authorList>
    </citation>
    <scope>NUCLEOTIDE SEQUENCE [LARGE SCALE GENOMIC DNA]</scope>
    <source>
        <strain evidence="1 2">MCA 2952</strain>
    </source>
</reference>
<proteinExistence type="predicted"/>
<dbReference type="Proteomes" id="UP000054988">
    <property type="component" value="Unassembled WGS sequence"/>
</dbReference>
<comment type="caution">
    <text evidence="1">The sequence shown here is derived from an EMBL/GenBank/DDBJ whole genome shotgun (WGS) entry which is preliminary data.</text>
</comment>
<dbReference type="AlphaFoldDB" id="A0A0W0F8C1"/>
<accession>A0A0W0F8C1</accession>
<sequence>MSRLPELKFHFLHVTSWDFAIGDEVESWGDLRGDIVEVKGDGLYIKVWDGDEPKIHYIVGTNKCTACVVNILIDQKNKSGLTIVARSTIVGASSQLFTVNYDDVLTLE</sequence>
<protein>
    <submittedName>
        <fullName evidence="1">Uncharacterized protein</fullName>
    </submittedName>
</protein>
<organism evidence="1 2">
    <name type="scientific">Moniliophthora roreri</name>
    <name type="common">Frosty pod rot fungus</name>
    <name type="synonym">Monilia roreri</name>
    <dbReference type="NCBI Taxonomy" id="221103"/>
    <lineage>
        <taxon>Eukaryota</taxon>
        <taxon>Fungi</taxon>
        <taxon>Dikarya</taxon>
        <taxon>Basidiomycota</taxon>
        <taxon>Agaricomycotina</taxon>
        <taxon>Agaricomycetes</taxon>
        <taxon>Agaricomycetidae</taxon>
        <taxon>Agaricales</taxon>
        <taxon>Marasmiineae</taxon>
        <taxon>Marasmiaceae</taxon>
        <taxon>Moniliophthora</taxon>
    </lineage>
</organism>
<name>A0A0W0F8C1_MONRR</name>
<gene>
    <name evidence="1" type="ORF">WG66_14855</name>
</gene>
<evidence type="ECO:0000313" key="2">
    <source>
        <dbReference type="Proteomes" id="UP000054988"/>
    </source>
</evidence>
<evidence type="ECO:0000313" key="1">
    <source>
        <dbReference type="EMBL" id="KTB32569.1"/>
    </source>
</evidence>
<dbReference type="EMBL" id="LATX01002212">
    <property type="protein sequence ID" value="KTB32569.1"/>
    <property type="molecule type" value="Genomic_DNA"/>
</dbReference>